<name>A0A0H5NUF0_NOCFR</name>
<proteinExistence type="predicted"/>
<reference evidence="5" key="1">
    <citation type="submission" date="2015-03" db="EMBL/GenBank/DDBJ databases">
        <authorList>
            <consortium name="Pathogen Informatics"/>
        </authorList>
    </citation>
    <scope>NUCLEOTIDE SEQUENCE [LARGE SCALE GENOMIC DNA]</scope>
    <source>
        <strain evidence="5">NCTC11134</strain>
    </source>
</reference>
<feature type="transmembrane region" description="Helical" evidence="2">
    <location>
        <begin position="21"/>
        <end position="42"/>
    </location>
</feature>
<keyword evidence="2" id="KW-0472">Membrane</keyword>
<dbReference type="Proteomes" id="UP000057820">
    <property type="component" value="Chromosome 1"/>
</dbReference>
<dbReference type="Pfam" id="PF09995">
    <property type="entry name" value="MPAB_Lcp_cat"/>
    <property type="match status" value="1"/>
</dbReference>
<keyword evidence="2" id="KW-0812">Transmembrane</keyword>
<dbReference type="AlphaFoldDB" id="A0A0H5NUF0"/>
<evidence type="ECO:0000259" key="3">
    <source>
        <dbReference type="Pfam" id="PF09995"/>
    </source>
</evidence>
<feature type="domain" description="ER-bound oxygenase mpaB/mpaB'/Rubber oxygenase catalytic" evidence="3">
    <location>
        <begin position="14"/>
        <end position="253"/>
    </location>
</feature>
<sequence>MSEPGYFAEHSMIRRVMRKRAVGITYGLRALVIGAVHPLLYVGTAESTHHRSTPYTRLAITGKLFEAVFLGSKDEADRALSYTGKRHVRVSGALPEDAGPHPAGTHYSALDPDLMFWTMAFTFDSAEVMHDLLVRRLTDGEREALYHDYVRWGELFGMPRSAAPDSYAGFRARYDGYLASNQPHLTPEARMVGSYLMGQRVPYPLPVPAQQVTGGYYLLVQGSLPEPVRRLYGLDWGWAQERRFRLLAAGVRAAHLAPPVGPRLLANTLRGPSAPLYQVASRREQDLQRSGKPSMPGVDPRSWAERNSA</sequence>
<evidence type="ECO:0000313" key="5">
    <source>
        <dbReference type="Proteomes" id="UP000057820"/>
    </source>
</evidence>
<protein>
    <submittedName>
        <fullName evidence="4">Uncharacterized protein conserved in bacteria</fullName>
    </submittedName>
</protein>
<accession>A0A0H5NUF0</accession>
<organism evidence="4 5">
    <name type="scientific">Nocardia farcinica</name>
    <dbReference type="NCBI Taxonomy" id="37329"/>
    <lineage>
        <taxon>Bacteria</taxon>
        <taxon>Bacillati</taxon>
        <taxon>Actinomycetota</taxon>
        <taxon>Actinomycetes</taxon>
        <taxon>Mycobacteriales</taxon>
        <taxon>Nocardiaceae</taxon>
        <taxon>Nocardia</taxon>
    </lineage>
</organism>
<evidence type="ECO:0000256" key="2">
    <source>
        <dbReference type="SAM" id="Phobius"/>
    </source>
</evidence>
<dbReference type="KEGG" id="nfr:ERS450000_03181"/>
<keyword evidence="2" id="KW-1133">Transmembrane helix</keyword>
<feature type="region of interest" description="Disordered" evidence="1">
    <location>
        <begin position="280"/>
        <end position="309"/>
    </location>
</feature>
<dbReference type="EMBL" id="LN868938">
    <property type="protein sequence ID" value="CRY78918.1"/>
    <property type="molecule type" value="Genomic_DNA"/>
</dbReference>
<dbReference type="GO" id="GO:0016491">
    <property type="term" value="F:oxidoreductase activity"/>
    <property type="evidence" value="ECO:0007669"/>
    <property type="project" value="InterPro"/>
</dbReference>
<evidence type="ECO:0000256" key="1">
    <source>
        <dbReference type="SAM" id="MobiDB-lite"/>
    </source>
</evidence>
<evidence type="ECO:0000313" key="4">
    <source>
        <dbReference type="EMBL" id="CRY78918.1"/>
    </source>
</evidence>
<dbReference type="RefSeq" id="WP_060593056.1">
    <property type="nucleotide sequence ID" value="NZ_CAACYE020000001.1"/>
</dbReference>
<dbReference type="PANTHER" id="PTHR36151">
    <property type="entry name" value="BLR2777 PROTEIN"/>
    <property type="match status" value="1"/>
</dbReference>
<dbReference type="InterPro" id="IPR018713">
    <property type="entry name" value="MPAB/Lcp_cat_dom"/>
</dbReference>
<gene>
    <name evidence="4" type="ORF">ERS450000_03181</name>
</gene>
<dbReference type="PANTHER" id="PTHR36151:SF3">
    <property type="entry name" value="ER-BOUND OXYGENASE MPAB_MPAB'_RUBBER OXYGENASE CATALYTIC DOMAIN-CONTAINING PROTEIN"/>
    <property type="match status" value="1"/>
</dbReference>